<dbReference type="PANTHER" id="PTHR31973">
    <property type="entry name" value="POLYPROTEIN, PUTATIVE-RELATED"/>
    <property type="match status" value="1"/>
</dbReference>
<keyword evidence="1" id="KW-1133">Transmembrane helix</keyword>
<proteinExistence type="predicted"/>
<dbReference type="EMBL" id="OX465084">
    <property type="protein sequence ID" value="CAI9297346.1"/>
    <property type="molecule type" value="Genomic_DNA"/>
</dbReference>
<name>A0AA35ZS99_LACSI</name>
<keyword evidence="4" id="KW-1185">Reference proteome</keyword>
<dbReference type="Pfam" id="PF10551">
    <property type="entry name" value="MULE"/>
    <property type="match status" value="1"/>
</dbReference>
<dbReference type="AlphaFoldDB" id="A0AA35ZS99"/>
<evidence type="ECO:0000259" key="2">
    <source>
        <dbReference type="Pfam" id="PF10551"/>
    </source>
</evidence>
<sequence>MESPNGMYLTVDFHYNKMFAPNPLVYLDPIRITYERLAEGIRRIDNDADYFEFIEDGYMAKNELRMNVYIDHQNEPIVDWADKEMLTGDEVSDLVYTFDKTVDDEFLNKCGKPILNSNQEVNDDDDVSDEDDEVVFPVFDENQEWDKMVPVLGMKFSNPLELKLCLTNYAVKMGMIYVKMEVDVMPDGETYFSKFYVCLKGLKDGCREGYRRVIGVDGCFLKGICRGQLLATIGRDANNHIYLVAWAVVVMENKETWKRFLDLLIDDIGMGVGHGLTIISDQHKVDRSCDAYENGVSESLNSVIETTRKKPLITMLKEIRIYVMERLCIYKTKGLHVSGHQATTVEEPTLGPFFFSFNSRCCRQRVCNCKYHHILLLLLLLWSFMMALLLGSSMLHYSHVCRPPFAVTPALPTFMEE</sequence>
<protein>
    <recommendedName>
        <fullName evidence="2">MULE transposase domain-containing protein</fullName>
    </recommendedName>
</protein>
<dbReference type="PANTHER" id="PTHR31973:SF189">
    <property type="entry name" value="TRANSPOSASE, MUDR, PLANT, MULE TRANSPOSASE DOMAIN PROTEIN-RELATED"/>
    <property type="match status" value="1"/>
</dbReference>
<feature type="domain" description="MULE transposase" evidence="2">
    <location>
        <begin position="213"/>
        <end position="285"/>
    </location>
</feature>
<keyword evidence="1" id="KW-0472">Membrane</keyword>
<reference evidence="3" key="1">
    <citation type="submission" date="2023-04" db="EMBL/GenBank/DDBJ databases">
        <authorList>
            <person name="Vijverberg K."/>
            <person name="Xiong W."/>
            <person name="Schranz E."/>
        </authorList>
    </citation>
    <scope>NUCLEOTIDE SEQUENCE</scope>
</reference>
<evidence type="ECO:0000313" key="4">
    <source>
        <dbReference type="Proteomes" id="UP001177003"/>
    </source>
</evidence>
<dbReference type="Proteomes" id="UP001177003">
    <property type="component" value="Chromosome 8"/>
</dbReference>
<gene>
    <name evidence="3" type="ORF">LSALG_LOCUS36165</name>
</gene>
<keyword evidence="1" id="KW-0812">Transmembrane</keyword>
<feature type="transmembrane region" description="Helical" evidence="1">
    <location>
        <begin position="371"/>
        <end position="390"/>
    </location>
</feature>
<evidence type="ECO:0000313" key="3">
    <source>
        <dbReference type="EMBL" id="CAI9297346.1"/>
    </source>
</evidence>
<dbReference type="InterPro" id="IPR018289">
    <property type="entry name" value="MULE_transposase_dom"/>
</dbReference>
<accession>A0AA35ZS99</accession>
<evidence type="ECO:0000256" key="1">
    <source>
        <dbReference type="SAM" id="Phobius"/>
    </source>
</evidence>
<organism evidence="3 4">
    <name type="scientific">Lactuca saligna</name>
    <name type="common">Willowleaf lettuce</name>
    <dbReference type="NCBI Taxonomy" id="75948"/>
    <lineage>
        <taxon>Eukaryota</taxon>
        <taxon>Viridiplantae</taxon>
        <taxon>Streptophyta</taxon>
        <taxon>Embryophyta</taxon>
        <taxon>Tracheophyta</taxon>
        <taxon>Spermatophyta</taxon>
        <taxon>Magnoliopsida</taxon>
        <taxon>eudicotyledons</taxon>
        <taxon>Gunneridae</taxon>
        <taxon>Pentapetalae</taxon>
        <taxon>asterids</taxon>
        <taxon>campanulids</taxon>
        <taxon>Asterales</taxon>
        <taxon>Asteraceae</taxon>
        <taxon>Cichorioideae</taxon>
        <taxon>Cichorieae</taxon>
        <taxon>Lactucinae</taxon>
        <taxon>Lactuca</taxon>
    </lineage>
</organism>